<gene>
    <name evidence="1" type="ORF">BS47DRAFT_1369696</name>
</gene>
<keyword evidence="2" id="KW-1185">Reference proteome</keyword>
<evidence type="ECO:0000313" key="2">
    <source>
        <dbReference type="Proteomes" id="UP000886523"/>
    </source>
</evidence>
<proteinExistence type="predicted"/>
<evidence type="ECO:0000313" key="1">
    <source>
        <dbReference type="EMBL" id="KAF9503230.1"/>
    </source>
</evidence>
<feature type="non-terminal residue" evidence="1">
    <location>
        <position position="1"/>
    </location>
</feature>
<reference evidence="1" key="1">
    <citation type="journal article" date="2020" name="Nat. Commun.">
        <title>Large-scale genome sequencing of mycorrhizal fungi provides insights into the early evolution of symbiotic traits.</title>
        <authorList>
            <person name="Miyauchi S."/>
            <person name="Kiss E."/>
            <person name="Kuo A."/>
            <person name="Drula E."/>
            <person name="Kohler A."/>
            <person name="Sanchez-Garcia M."/>
            <person name="Morin E."/>
            <person name="Andreopoulos B."/>
            <person name="Barry K.W."/>
            <person name="Bonito G."/>
            <person name="Buee M."/>
            <person name="Carver A."/>
            <person name="Chen C."/>
            <person name="Cichocki N."/>
            <person name="Clum A."/>
            <person name="Culley D."/>
            <person name="Crous P.W."/>
            <person name="Fauchery L."/>
            <person name="Girlanda M."/>
            <person name="Hayes R.D."/>
            <person name="Keri Z."/>
            <person name="LaButti K."/>
            <person name="Lipzen A."/>
            <person name="Lombard V."/>
            <person name="Magnuson J."/>
            <person name="Maillard F."/>
            <person name="Murat C."/>
            <person name="Nolan M."/>
            <person name="Ohm R.A."/>
            <person name="Pangilinan J."/>
            <person name="Pereira M.F."/>
            <person name="Perotto S."/>
            <person name="Peter M."/>
            <person name="Pfister S."/>
            <person name="Riley R."/>
            <person name="Sitrit Y."/>
            <person name="Stielow J.B."/>
            <person name="Szollosi G."/>
            <person name="Zifcakova L."/>
            <person name="Stursova M."/>
            <person name="Spatafora J.W."/>
            <person name="Tedersoo L."/>
            <person name="Vaario L.M."/>
            <person name="Yamada A."/>
            <person name="Yan M."/>
            <person name="Wang P."/>
            <person name="Xu J."/>
            <person name="Bruns T."/>
            <person name="Baldrian P."/>
            <person name="Vilgalys R."/>
            <person name="Dunand C."/>
            <person name="Henrissat B."/>
            <person name="Grigoriev I.V."/>
            <person name="Hibbett D."/>
            <person name="Nagy L.G."/>
            <person name="Martin F.M."/>
        </authorList>
    </citation>
    <scope>NUCLEOTIDE SEQUENCE</scope>
    <source>
        <strain evidence="1">UP504</strain>
    </source>
</reference>
<dbReference type="Proteomes" id="UP000886523">
    <property type="component" value="Unassembled WGS sequence"/>
</dbReference>
<dbReference type="AlphaFoldDB" id="A0A9P6DM65"/>
<dbReference type="EMBL" id="MU129407">
    <property type="protein sequence ID" value="KAF9503230.1"/>
    <property type="molecule type" value="Genomic_DNA"/>
</dbReference>
<dbReference type="OrthoDB" id="10255000at2759"/>
<sequence length="288" mass="32935">LFTEADIYGGVSITGSVSQSHFGVAPKRRVNRIGSVWRANPLSLTFYNNGHLHNKELDEKTLTRILELKLERLKKDIACREDKLNRARNDVKDQEPFVKRGRRFWTIHNKILGVDKTLKKGGAAETKPFTDFGVFHDNLINRLKALSQIQQDFDHQVKESQMRFTDKLVQAVTILGHGKQARIRPFHLTGKFTMMYKRWINSPAGEENGWLDVNPGHAVPKAGMMGYAEQQELSNYHPHIQWQSEGGFVGLMQQRKCCVHSVEECNRYVGLDYLLATPLVPTGHEETK</sequence>
<name>A0A9P6DM65_9AGAM</name>
<organism evidence="1 2">
    <name type="scientific">Hydnum rufescens UP504</name>
    <dbReference type="NCBI Taxonomy" id="1448309"/>
    <lineage>
        <taxon>Eukaryota</taxon>
        <taxon>Fungi</taxon>
        <taxon>Dikarya</taxon>
        <taxon>Basidiomycota</taxon>
        <taxon>Agaricomycotina</taxon>
        <taxon>Agaricomycetes</taxon>
        <taxon>Cantharellales</taxon>
        <taxon>Hydnaceae</taxon>
        <taxon>Hydnum</taxon>
    </lineage>
</organism>
<protein>
    <submittedName>
        <fullName evidence="1">Uncharacterized protein</fullName>
    </submittedName>
</protein>
<comment type="caution">
    <text evidence="1">The sequence shown here is derived from an EMBL/GenBank/DDBJ whole genome shotgun (WGS) entry which is preliminary data.</text>
</comment>
<accession>A0A9P6DM65</accession>